<accession>A0A8J4TF17</accession>
<keyword evidence="3" id="KW-1185">Reference proteome</keyword>
<evidence type="ECO:0000256" key="1">
    <source>
        <dbReference type="SAM" id="Phobius"/>
    </source>
</evidence>
<dbReference type="AlphaFoldDB" id="A0A8J4TF17"/>
<name>A0A8J4TF17_CLAMG</name>
<protein>
    <submittedName>
        <fullName evidence="2">Tigger transposable element-derived protein 1-like isoform X1</fullName>
    </submittedName>
</protein>
<keyword evidence="1" id="KW-0812">Transmembrane</keyword>
<sequence length="149" mass="17491">MWVVFSYCYLGIVIFVCIVYCVKYFCDLVDEASDGILGDLVNLSEQLELDLHEDDFTELLAVQNEELTNEDLMELEAQRQEEERLEEDNVMEQPKRFTKQEMARGFSLFEKALSVFEAQDPNVERYTKMAAAVQNAIQCYRSIYEEKKR</sequence>
<proteinExistence type="predicted"/>
<organism evidence="2 3">
    <name type="scientific">Clarias magur</name>
    <name type="common">Asian catfish</name>
    <name type="synonym">Macropteronotus magur</name>
    <dbReference type="NCBI Taxonomy" id="1594786"/>
    <lineage>
        <taxon>Eukaryota</taxon>
        <taxon>Metazoa</taxon>
        <taxon>Chordata</taxon>
        <taxon>Craniata</taxon>
        <taxon>Vertebrata</taxon>
        <taxon>Euteleostomi</taxon>
        <taxon>Actinopterygii</taxon>
        <taxon>Neopterygii</taxon>
        <taxon>Teleostei</taxon>
        <taxon>Ostariophysi</taxon>
        <taxon>Siluriformes</taxon>
        <taxon>Clariidae</taxon>
        <taxon>Clarias</taxon>
    </lineage>
</organism>
<feature type="non-terminal residue" evidence="2">
    <location>
        <position position="1"/>
    </location>
</feature>
<gene>
    <name evidence="2" type="ORF">DAT39_021283</name>
</gene>
<dbReference type="EMBL" id="QNUK01000877">
    <property type="protein sequence ID" value="KAF5889018.1"/>
    <property type="molecule type" value="Genomic_DNA"/>
</dbReference>
<keyword evidence="1" id="KW-1133">Transmembrane helix</keyword>
<evidence type="ECO:0000313" key="2">
    <source>
        <dbReference type="EMBL" id="KAF5889018.1"/>
    </source>
</evidence>
<keyword evidence="1" id="KW-0472">Membrane</keyword>
<feature type="transmembrane region" description="Helical" evidence="1">
    <location>
        <begin position="7"/>
        <end position="25"/>
    </location>
</feature>
<dbReference type="OrthoDB" id="125347at2759"/>
<comment type="caution">
    <text evidence="2">The sequence shown here is derived from an EMBL/GenBank/DDBJ whole genome shotgun (WGS) entry which is preliminary data.</text>
</comment>
<dbReference type="Proteomes" id="UP000727407">
    <property type="component" value="Unassembled WGS sequence"/>
</dbReference>
<reference evidence="2" key="1">
    <citation type="submission" date="2020-07" db="EMBL/GenBank/DDBJ databases">
        <title>Clarias magur genome sequencing, assembly and annotation.</title>
        <authorList>
            <person name="Kushwaha B."/>
            <person name="Kumar R."/>
            <person name="Das P."/>
            <person name="Joshi C.G."/>
            <person name="Kumar D."/>
            <person name="Nagpure N.S."/>
            <person name="Pandey M."/>
            <person name="Agarwal S."/>
            <person name="Srivastava S."/>
            <person name="Singh M."/>
            <person name="Sahoo L."/>
            <person name="Jayasankar P."/>
            <person name="Meher P.K."/>
            <person name="Koringa P.G."/>
            <person name="Iquebal M.A."/>
            <person name="Das S.P."/>
            <person name="Bit A."/>
            <person name="Patnaik S."/>
            <person name="Patel N."/>
            <person name="Shah T.M."/>
            <person name="Hinsu A."/>
            <person name="Jena J.K."/>
        </authorList>
    </citation>
    <scope>NUCLEOTIDE SEQUENCE</scope>
    <source>
        <strain evidence="2">CIFAMagur01</strain>
        <tissue evidence="2">Testis</tissue>
    </source>
</reference>
<evidence type="ECO:0000313" key="3">
    <source>
        <dbReference type="Proteomes" id="UP000727407"/>
    </source>
</evidence>